<dbReference type="AlphaFoldDB" id="A0A1N7CS49"/>
<accession>A0A1N7CS49</accession>
<evidence type="ECO:0000313" key="2">
    <source>
        <dbReference type="EMBL" id="SIR66498.1"/>
    </source>
</evidence>
<dbReference type="STRING" id="308853.SAMN05421752_101553"/>
<organism evidence="2 3">
    <name type="scientific">Natronorubrum thiooxidans</name>
    <dbReference type="NCBI Taxonomy" id="308853"/>
    <lineage>
        <taxon>Archaea</taxon>
        <taxon>Methanobacteriati</taxon>
        <taxon>Methanobacteriota</taxon>
        <taxon>Stenosarchaea group</taxon>
        <taxon>Halobacteria</taxon>
        <taxon>Halobacteriales</taxon>
        <taxon>Natrialbaceae</taxon>
        <taxon>Natronorubrum</taxon>
    </lineage>
</organism>
<sequence length="247" mass="28145">MHWDPFEPGESYQFGWYPVSYNRYPIMNTETDRERGVLSPADRAYLLGDREMSHEQSKRNAEARIRRRIHAAMLDFDLLLHTLPEKDRKQLFERTTTDEEFLDGLRAAVAFLYLGTETYGVDFEDVLEPAIRSSEEYLAATDRAANVSVDVTFDVETTVESSLEGVATRLDAGEPVTPRELFSLVMHGEYDTRDHERIRLVGTDDEQTADGFLERLASYLGGDLDQTSDSQAVIRLDAATGNRDDDY</sequence>
<name>A0A1N7CS49_9EURY</name>
<keyword evidence="3" id="KW-1185">Reference proteome</keyword>
<evidence type="ECO:0000313" key="3">
    <source>
        <dbReference type="Proteomes" id="UP000185936"/>
    </source>
</evidence>
<feature type="domain" description="Domain of unknown function" evidence="1">
    <location>
        <begin position="37"/>
        <end position="234"/>
    </location>
</feature>
<proteinExistence type="predicted"/>
<dbReference type="Proteomes" id="UP000185936">
    <property type="component" value="Unassembled WGS sequence"/>
</dbReference>
<dbReference type="EMBL" id="FTNR01000001">
    <property type="protein sequence ID" value="SIR66498.1"/>
    <property type="molecule type" value="Genomic_DNA"/>
</dbReference>
<protein>
    <recommendedName>
        <fullName evidence="1">Domain of unknown function domain-containing protein</fullName>
    </recommendedName>
</protein>
<evidence type="ECO:0000259" key="1">
    <source>
        <dbReference type="Pfam" id="PF26404"/>
    </source>
</evidence>
<reference evidence="3" key="1">
    <citation type="submission" date="2017-01" db="EMBL/GenBank/DDBJ databases">
        <authorList>
            <person name="Varghese N."/>
            <person name="Submissions S."/>
        </authorList>
    </citation>
    <scope>NUCLEOTIDE SEQUENCE [LARGE SCALE GENOMIC DNA]</scope>
    <source>
        <strain evidence="3">type strain: HArc-</strain>
    </source>
</reference>
<dbReference type="Pfam" id="PF26404">
    <property type="entry name" value="DUF8102"/>
    <property type="match status" value="1"/>
</dbReference>
<dbReference type="InterPro" id="IPR058415">
    <property type="entry name" value="DUF8102"/>
</dbReference>
<gene>
    <name evidence="2" type="ORF">SAMN05421752_101553</name>
</gene>